<evidence type="ECO:0000313" key="3">
    <source>
        <dbReference type="EMBL" id="KPM49688.1"/>
    </source>
</evidence>
<dbReference type="EMBL" id="LGTQ01000005">
    <property type="protein sequence ID" value="KPM49688.1"/>
    <property type="molecule type" value="Genomic_DNA"/>
</dbReference>
<dbReference type="AlphaFoldDB" id="A0A0P7BYV5"/>
<feature type="chain" id="PRO_5006136381" description="Right handed beta helix domain-containing protein" evidence="1">
    <location>
        <begin position="22"/>
        <end position="384"/>
    </location>
</feature>
<dbReference type="STRING" id="1605367.AFM12_03620"/>
<protein>
    <recommendedName>
        <fullName evidence="2">Right handed beta helix domain-containing protein</fullName>
    </recommendedName>
</protein>
<feature type="signal peptide" evidence="1">
    <location>
        <begin position="1"/>
        <end position="21"/>
    </location>
</feature>
<dbReference type="OrthoDB" id="338827at2"/>
<keyword evidence="1" id="KW-0732">Signal</keyword>
<keyword evidence="4" id="KW-1185">Reference proteome</keyword>
<comment type="caution">
    <text evidence="3">The sequence shown here is derived from an EMBL/GenBank/DDBJ whole genome shotgun (WGS) entry which is preliminary data.</text>
</comment>
<dbReference type="InterPro" id="IPR022442">
    <property type="entry name" value="SO_2930-like_dom"/>
</dbReference>
<reference evidence="3 4" key="1">
    <citation type="submission" date="2015-07" db="EMBL/GenBank/DDBJ databases">
        <title>The draft genome sequence of Leadbetterella sp. JN14-9.</title>
        <authorList>
            <person name="Liu Y."/>
            <person name="Du J."/>
            <person name="Shao Z."/>
        </authorList>
    </citation>
    <scope>NUCLEOTIDE SEQUENCE [LARGE SCALE GENOMIC DNA]</scope>
    <source>
        <strain evidence="3 4">JN14-9</strain>
    </source>
</reference>
<organism evidence="3 4">
    <name type="scientific">Jiulongibacter sediminis</name>
    <dbReference type="NCBI Taxonomy" id="1605367"/>
    <lineage>
        <taxon>Bacteria</taxon>
        <taxon>Pseudomonadati</taxon>
        <taxon>Bacteroidota</taxon>
        <taxon>Cytophagia</taxon>
        <taxon>Cytophagales</taxon>
        <taxon>Leadbetterellaceae</taxon>
        <taxon>Jiulongibacter</taxon>
    </lineage>
</organism>
<dbReference type="NCBIfam" id="TIGR03805">
    <property type="entry name" value="beta_helix_1"/>
    <property type="match status" value="1"/>
</dbReference>
<dbReference type="InterPro" id="IPR039448">
    <property type="entry name" value="Beta_helix"/>
</dbReference>
<evidence type="ECO:0000259" key="2">
    <source>
        <dbReference type="Pfam" id="PF13229"/>
    </source>
</evidence>
<dbReference type="InterPro" id="IPR011050">
    <property type="entry name" value="Pectin_lyase_fold/virulence"/>
</dbReference>
<proteinExistence type="predicted"/>
<dbReference type="Proteomes" id="UP000050454">
    <property type="component" value="Unassembled WGS sequence"/>
</dbReference>
<dbReference type="SMART" id="SM00710">
    <property type="entry name" value="PbH1"/>
    <property type="match status" value="6"/>
</dbReference>
<dbReference type="InterPro" id="IPR006626">
    <property type="entry name" value="PbH1"/>
</dbReference>
<evidence type="ECO:0000256" key="1">
    <source>
        <dbReference type="SAM" id="SignalP"/>
    </source>
</evidence>
<dbReference type="InterPro" id="IPR012334">
    <property type="entry name" value="Pectin_lyas_fold"/>
</dbReference>
<dbReference type="SUPFAM" id="SSF51126">
    <property type="entry name" value="Pectin lyase-like"/>
    <property type="match status" value="1"/>
</dbReference>
<dbReference type="Pfam" id="PF13229">
    <property type="entry name" value="Beta_helix"/>
    <property type="match status" value="1"/>
</dbReference>
<name>A0A0P7BYV5_9BACT</name>
<sequence length="384" mass="42447">MKLRNLSFCLCFFLISFAIQAQKEIQKAIQTQFILAEDGSTIELDEGRFEINTTLSLEGKKNITIKGKGIGKTVLDFANQTDGAEGIRLSNLKDVTLQDLSVLNAAGDAVKAMNVKGVKFIRVETAWEGKPKASNGAYGLYPVMCKDVFIQGCIARGASDAGIYVGQSKNIVVKESIAKENVAGIEIENSQNAEVYDNIATGNTGGILVFDLPDLVQKKGGNVKVYENVIEANNYKNFAPKGNIVGKVPPGTGVLILATSDVEVYKNVIKDNRSMGVGVISYYLTENPINDKEYYPYPTNISIRENVFERKSQKATSQGRFGKMYRFVLRFGKDVPFIQWDGITDEDNKDWVLCVEDNTNATFANLDAENNFENVSREMVECER</sequence>
<gene>
    <name evidence="3" type="ORF">AFM12_03620</name>
</gene>
<dbReference type="RefSeq" id="WP_055143999.1">
    <property type="nucleotide sequence ID" value="NZ_JXSZ01000005.1"/>
</dbReference>
<dbReference type="PATRIC" id="fig|1605367.3.peg.2069"/>
<feature type="domain" description="Right handed beta helix" evidence="2">
    <location>
        <begin position="83"/>
        <end position="210"/>
    </location>
</feature>
<dbReference type="Gene3D" id="2.160.20.10">
    <property type="entry name" value="Single-stranded right-handed beta-helix, Pectin lyase-like"/>
    <property type="match status" value="1"/>
</dbReference>
<accession>A0A0P7BYV5</accession>
<evidence type="ECO:0000313" key="4">
    <source>
        <dbReference type="Proteomes" id="UP000050454"/>
    </source>
</evidence>